<gene>
    <name evidence="1" type="ORF">SARC_05528</name>
</gene>
<feature type="non-terminal residue" evidence="1">
    <location>
        <position position="1"/>
    </location>
</feature>
<dbReference type="GeneID" id="25906032"/>
<dbReference type="AlphaFoldDB" id="A0A0L0G017"/>
<organism evidence="1 2">
    <name type="scientific">Sphaeroforma arctica JP610</name>
    <dbReference type="NCBI Taxonomy" id="667725"/>
    <lineage>
        <taxon>Eukaryota</taxon>
        <taxon>Ichthyosporea</taxon>
        <taxon>Ichthyophonida</taxon>
        <taxon>Sphaeroforma</taxon>
    </lineage>
</organism>
<accession>A0A0L0G017</accession>
<sequence length="170" mass="19044">RSVTLHLQPVCRCGFCVTHWDGLATRAWFRVLGFAKPFSTALLKAERAECDSSPATDHLVKKLETAVGDLKTIVQRGQDAVKCRTVHKYYVQIAYDYVCNEGTYDLEILLASVAAMAVLVAIPLITSRRIAAPLPYEDRIDYSYSEDDIPYEATRLSQNQHSQPTYGARS</sequence>
<protein>
    <submittedName>
        <fullName evidence="1">Uncharacterized protein</fullName>
    </submittedName>
</protein>
<proteinExistence type="predicted"/>
<dbReference type="EMBL" id="KQ241951">
    <property type="protein sequence ID" value="KNC82189.1"/>
    <property type="molecule type" value="Genomic_DNA"/>
</dbReference>
<evidence type="ECO:0000313" key="1">
    <source>
        <dbReference type="EMBL" id="KNC82189.1"/>
    </source>
</evidence>
<dbReference type="RefSeq" id="XP_014156091.1">
    <property type="nucleotide sequence ID" value="XM_014300616.1"/>
</dbReference>
<reference evidence="1 2" key="1">
    <citation type="submission" date="2011-02" db="EMBL/GenBank/DDBJ databases">
        <title>The Genome Sequence of Sphaeroforma arctica JP610.</title>
        <authorList>
            <consortium name="The Broad Institute Genome Sequencing Platform"/>
            <person name="Russ C."/>
            <person name="Cuomo C."/>
            <person name="Young S.K."/>
            <person name="Zeng Q."/>
            <person name="Gargeya S."/>
            <person name="Alvarado L."/>
            <person name="Berlin A."/>
            <person name="Chapman S.B."/>
            <person name="Chen Z."/>
            <person name="Freedman E."/>
            <person name="Gellesch M."/>
            <person name="Goldberg J."/>
            <person name="Griggs A."/>
            <person name="Gujja S."/>
            <person name="Heilman E."/>
            <person name="Heiman D."/>
            <person name="Howarth C."/>
            <person name="Mehta T."/>
            <person name="Neiman D."/>
            <person name="Pearson M."/>
            <person name="Roberts A."/>
            <person name="Saif S."/>
            <person name="Shea T."/>
            <person name="Shenoy N."/>
            <person name="Sisk P."/>
            <person name="Stolte C."/>
            <person name="Sykes S."/>
            <person name="White J."/>
            <person name="Yandava C."/>
            <person name="Burger G."/>
            <person name="Gray M.W."/>
            <person name="Holland P.W.H."/>
            <person name="King N."/>
            <person name="Lang F.B.F."/>
            <person name="Roger A.J."/>
            <person name="Ruiz-Trillo I."/>
            <person name="Haas B."/>
            <person name="Nusbaum C."/>
            <person name="Birren B."/>
        </authorList>
    </citation>
    <scope>NUCLEOTIDE SEQUENCE [LARGE SCALE GENOMIC DNA]</scope>
    <source>
        <strain evidence="1 2">JP610</strain>
    </source>
</reference>
<keyword evidence="2" id="KW-1185">Reference proteome</keyword>
<name>A0A0L0G017_9EUKA</name>
<evidence type="ECO:0000313" key="2">
    <source>
        <dbReference type="Proteomes" id="UP000054560"/>
    </source>
</evidence>
<dbReference type="Proteomes" id="UP000054560">
    <property type="component" value="Unassembled WGS sequence"/>
</dbReference>